<comment type="caution">
    <text evidence="1">The sequence shown here is derived from an EMBL/GenBank/DDBJ whole genome shotgun (WGS) entry which is preliminary data.</text>
</comment>
<reference evidence="1" key="1">
    <citation type="submission" date="2024-05" db="EMBL/GenBank/DDBJ databases">
        <title>30 novel species of actinomycetes from the DSMZ collection.</title>
        <authorList>
            <person name="Nouioui I."/>
        </authorList>
    </citation>
    <scope>NUCLEOTIDE SEQUENCE</scope>
    <source>
        <strain evidence="1">DSM 41527</strain>
    </source>
</reference>
<keyword evidence="1" id="KW-0238">DNA-binding</keyword>
<proteinExistence type="predicted"/>
<dbReference type="EMBL" id="JAVRFE010000184">
    <property type="protein sequence ID" value="MDT0461331.1"/>
    <property type="molecule type" value="Genomic_DNA"/>
</dbReference>
<protein>
    <submittedName>
        <fullName evidence="1">Winged helix DNA-binding domain-containing protein</fullName>
    </submittedName>
</protein>
<accession>A0ABU2TK89</accession>
<organism evidence="1 2">
    <name type="scientific">Streptomyces mooreae</name>
    <dbReference type="NCBI Taxonomy" id="3075523"/>
    <lineage>
        <taxon>Bacteria</taxon>
        <taxon>Bacillati</taxon>
        <taxon>Actinomycetota</taxon>
        <taxon>Actinomycetes</taxon>
        <taxon>Kitasatosporales</taxon>
        <taxon>Streptomycetaceae</taxon>
        <taxon>Streptomyces</taxon>
    </lineage>
</organism>
<gene>
    <name evidence="1" type="ORF">RM550_37500</name>
</gene>
<evidence type="ECO:0000313" key="2">
    <source>
        <dbReference type="Proteomes" id="UP001180551"/>
    </source>
</evidence>
<dbReference type="Proteomes" id="UP001180551">
    <property type="component" value="Unassembled WGS sequence"/>
</dbReference>
<evidence type="ECO:0000313" key="1">
    <source>
        <dbReference type="EMBL" id="MDT0461331.1"/>
    </source>
</evidence>
<dbReference type="GO" id="GO:0003677">
    <property type="term" value="F:DNA binding"/>
    <property type="evidence" value="ECO:0007669"/>
    <property type="project" value="UniProtKB-KW"/>
</dbReference>
<keyword evidence="2" id="KW-1185">Reference proteome</keyword>
<name>A0ABU2TK89_9ACTN</name>
<sequence length="50" mass="5970">MRVLSLRTLNRTLLERQFLLERTPLPVIDVVRHLVAMQAQEPNWPYVGLW</sequence>
<feature type="non-terminal residue" evidence="1">
    <location>
        <position position="50"/>
    </location>
</feature>